<protein>
    <submittedName>
        <fullName evidence="2">Uncharacterized protein</fullName>
    </submittedName>
</protein>
<reference evidence="2 3" key="1">
    <citation type="submission" date="2019-02" db="EMBL/GenBank/DDBJ databases">
        <title>Genomic Encyclopedia of Type Strains, Phase IV (KMG-IV): sequencing the most valuable type-strain genomes for metagenomic binning, comparative biology and taxonomic classification.</title>
        <authorList>
            <person name="Goeker M."/>
        </authorList>
    </citation>
    <scope>NUCLEOTIDE SEQUENCE [LARGE SCALE GENOMIC DNA]</scope>
    <source>
        <strain evidence="2 3">DSM 105135</strain>
    </source>
</reference>
<evidence type="ECO:0000256" key="1">
    <source>
        <dbReference type="SAM" id="Phobius"/>
    </source>
</evidence>
<feature type="transmembrane region" description="Helical" evidence="1">
    <location>
        <begin position="66"/>
        <end position="85"/>
    </location>
</feature>
<keyword evidence="1" id="KW-1133">Transmembrane helix</keyword>
<dbReference type="RefSeq" id="WP_130410344.1">
    <property type="nucleotide sequence ID" value="NZ_SHKX01000001.1"/>
</dbReference>
<comment type="caution">
    <text evidence="2">The sequence shown here is derived from an EMBL/GenBank/DDBJ whole genome shotgun (WGS) entry which is preliminary data.</text>
</comment>
<proteinExistence type="predicted"/>
<feature type="transmembrane region" description="Helical" evidence="1">
    <location>
        <begin position="7"/>
        <end position="32"/>
    </location>
</feature>
<gene>
    <name evidence="2" type="ORF">EV700_0038</name>
</gene>
<keyword evidence="3" id="KW-1185">Reference proteome</keyword>
<sequence length="89" mass="9590">MLTTLTPLLMILLACSFIVFALAYVFAVISAIGVNRKLGLLSVVVPFLAYYVCYTGGEKAAFPLRMGVWSLLGLLVFGVPVAVILKTHL</sequence>
<evidence type="ECO:0000313" key="2">
    <source>
        <dbReference type="EMBL" id="RZU48247.1"/>
    </source>
</evidence>
<evidence type="ECO:0000313" key="3">
    <source>
        <dbReference type="Proteomes" id="UP000292423"/>
    </source>
</evidence>
<dbReference type="EMBL" id="SHKX01000001">
    <property type="protein sequence ID" value="RZU48247.1"/>
    <property type="molecule type" value="Genomic_DNA"/>
</dbReference>
<dbReference type="AlphaFoldDB" id="A0A4Q7ZC71"/>
<feature type="transmembrane region" description="Helical" evidence="1">
    <location>
        <begin position="38"/>
        <end position="54"/>
    </location>
</feature>
<accession>A0A4Q7ZC71</accession>
<keyword evidence="1" id="KW-0812">Transmembrane</keyword>
<name>A0A4Q7ZC71_9GAMM</name>
<keyword evidence="1" id="KW-0472">Membrane</keyword>
<dbReference type="Proteomes" id="UP000292423">
    <property type="component" value="Unassembled WGS sequence"/>
</dbReference>
<organism evidence="2 3">
    <name type="scientific">Fluviicoccus keumensis</name>
    <dbReference type="NCBI Taxonomy" id="1435465"/>
    <lineage>
        <taxon>Bacteria</taxon>
        <taxon>Pseudomonadati</taxon>
        <taxon>Pseudomonadota</taxon>
        <taxon>Gammaproteobacteria</taxon>
        <taxon>Moraxellales</taxon>
        <taxon>Moraxellaceae</taxon>
        <taxon>Fluviicoccus</taxon>
    </lineage>
</organism>